<protein>
    <submittedName>
        <fullName evidence="2">Uncharacterized protein</fullName>
    </submittedName>
</protein>
<comment type="caution">
    <text evidence="2">The sequence shown here is derived from an EMBL/GenBank/DDBJ whole genome shotgun (WGS) entry which is preliminary data.</text>
</comment>
<organism evidence="2 3">
    <name type="scientific">Tieghemiomyces parasiticus</name>
    <dbReference type="NCBI Taxonomy" id="78921"/>
    <lineage>
        <taxon>Eukaryota</taxon>
        <taxon>Fungi</taxon>
        <taxon>Fungi incertae sedis</taxon>
        <taxon>Zoopagomycota</taxon>
        <taxon>Kickxellomycotina</taxon>
        <taxon>Dimargaritomycetes</taxon>
        <taxon>Dimargaritales</taxon>
        <taxon>Dimargaritaceae</taxon>
        <taxon>Tieghemiomyces</taxon>
    </lineage>
</organism>
<dbReference type="Proteomes" id="UP001150569">
    <property type="component" value="Unassembled WGS sequence"/>
</dbReference>
<feature type="signal peptide" evidence="1">
    <location>
        <begin position="1"/>
        <end position="23"/>
    </location>
</feature>
<keyword evidence="3" id="KW-1185">Reference proteome</keyword>
<proteinExistence type="predicted"/>
<name>A0A9W8A4K5_9FUNG</name>
<accession>A0A9W8A4K5</accession>
<dbReference type="EMBL" id="JANBPT010000548">
    <property type="protein sequence ID" value="KAJ1917287.1"/>
    <property type="molecule type" value="Genomic_DNA"/>
</dbReference>
<dbReference type="AlphaFoldDB" id="A0A9W8A4K5"/>
<evidence type="ECO:0000256" key="1">
    <source>
        <dbReference type="SAM" id="SignalP"/>
    </source>
</evidence>
<gene>
    <name evidence="2" type="ORF">IWQ60_007827</name>
</gene>
<evidence type="ECO:0000313" key="3">
    <source>
        <dbReference type="Proteomes" id="UP001150569"/>
    </source>
</evidence>
<keyword evidence="1" id="KW-0732">Signal</keyword>
<reference evidence="2" key="1">
    <citation type="submission" date="2022-07" db="EMBL/GenBank/DDBJ databases">
        <title>Phylogenomic reconstructions and comparative analyses of Kickxellomycotina fungi.</title>
        <authorList>
            <person name="Reynolds N.K."/>
            <person name="Stajich J.E."/>
            <person name="Barry K."/>
            <person name="Grigoriev I.V."/>
            <person name="Crous P."/>
            <person name="Smith M.E."/>
        </authorList>
    </citation>
    <scope>NUCLEOTIDE SEQUENCE</scope>
    <source>
        <strain evidence="2">RSA 861</strain>
    </source>
</reference>
<dbReference type="PROSITE" id="PS51257">
    <property type="entry name" value="PROKAR_LIPOPROTEIN"/>
    <property type="match status" value="1"/>
</dbReference>
<feature type="chain" id="PRO_5040745262" evidence="1">
    <location>
        <begin position="24"/>
        <end position="384"/>
    </location>
</feature>
<evidence type="ECO:0000313" key="2">
    <source>
        <dbReference type="EMBL" id="KAJ1917287.1"/>
    </source>
</evidence>
<sequence length="384" mass="42912">MSALTRLRKLLVVGLVILGCTYARPTSIEDPLSRPSSGRSSSYERHLQVTPHAIDQLTTDPALTAAPSALEMVPYARFNSFMDTFDKFDSQVQASQFEELVRALPTNWLLDEASDEKTSGVTQIVETIMRFLEVRYDRVKTGETLLQMDTQDIVQGSSPSSLPADDFSATSPTSYFLQTTALSTSSVDKTAQMSPFTYGPSPSVDGLLSDPDHLAYLGAHHEPLTLTLQNTQRLRAYKTSLNCFLYSDMVELLRKRFNTEFCLRLVIAHDEANFRQELAQADCAASARWFPAVTSPHSDNVDNPNLPGTTIQSPVATWNQLETLLDANRQAWLTFVNFNYAIHRIWHQVWAQHLKVVSRLNDGPFAPYRDAVLQPFLENASASS</sequence>